<dbReference type="InterPro" id="IPR026912">
    <property type="entry name" value="Adenine_deam_C"/>
</dbReference>
<dbReference type="HAMAP" id="MF_01518">
    <property type="entry name" value="Adenine_deamin"/>
    <property type="match status" value="1"/>
</dbReference>
<dbReference type="PANTHER" id="PTHR11113:SF2">
    <property type="entry name" value="ADENINE DEAMINASE"/>
    <property type="match status" value="1"/>
</dbReference>
<evidence type="ECO:0000313" key="13">
    <source>
        <dbReference type="Proteomes" id="UP000316217"/>
    </source>
</evidence>
<evidence type="ECO:0000256" key="7">
    <source>
        <dbReference type="HAMAP-Rule" id="MF_01518"/>
    </source>
</evidence>
<reference evidence="11 13" key="2">
    <citation type="journal article" date="2019" name="Nat. Microbiol.">
        <title>Wide diversity of methane and short-chain alkane metabolisms in uncultured archaea.</title>
        <authorList>
            <person name="Borrel G."/>
            <person name="Adam P.S."/>
            <person name="McKay L.J."/>
            <person name="Chen L.X."/>
            <person name="Sierra-Garcia I.N."/>
            <person name="Sieber C.M."/>
            <person name="Letourneur Q."/>
            <person name="Ghozlane A."/>
            <person name="Andersen G.L."/>
            <person name="Li W.J."/>
            <person name="Hallam S.J."/>
            <person name="Muyzer G."/>
            <person name="de Oliveira V.M."/>
            <person name="Inskeep W.P."/>
            <person name="Banfield J.F."/>
            <person name="Gribaldo S."/>
        </authorList>
    </citation>
    <scope>NUCLEOTIDE SEQUENCE [LARGE SCALE GENOMIC DNA]</scope>
    <source>
        <strain evidence="11">NM4</strain>
    </source>
</reference>
<dbReference type="Gene3D" id="3.20.20.140">
    <property type="entry name" value="Metal-dependent hydrolases"/>
    <property type="match status" value="1"/>
</dbReference>
<dbReference type="OrthoDB" id="24954at2157"/>
<dbReference type="SUPFAM" id="SSF51556">
    <property type="entry name" value="Metallo-dependent hydrolases"/>
    <property type="match status" value="1"/>
</dbReference>
<evidence type="ECO:0000256" key="1">
    <source>
        <dbReference type="ARBA" id="ARBA00001936"/>
    </source>
</evidence>
<evidence type="ECO:0000256" key="2">
    <source>
        <dbReference type="ARBA" id="ARBA00006773"/>
    </source>
</evidence>
<dbReference type="Proteomes" id="UP000316217">
    <property type="component" value="Unassembled WGS sequence"/>
</dbReference>
<comment type="similarity">
    <text evidence="2 7">Belongs to the metallo-dependent hydrolases superfamily. Adenine deaminase family.</text>
</comment>
<evidence type="ECO:0000256" key="6">
    <source>
        <dbReference type="ARBA" id="ARBA00047720"/>
    </source>
</evidence>
<dbReference type="EMBL" id="RXII01000039">
    <property type="protein sequence ID" value="RZN62678.1"/>
    <property type="molecule type" value="Genomic_DNA"/>
</dbReference>
<dbReference type="InterPro" id="IPR006679">
    <property type="entry name" value="Adenine_deam"/>
</dbReference>
<dbReference type="RefSeq" id="WP_125670792.1">
    <property type="nucleotide sequence ID" value="NZ_RCOS01000062.1"/>
</dbReference>
<dbReference type="CDD" id="cd01295">
    <property type="entry name" value="AdeC"/>
    <property type="match status" value="1"/>
</dbReference>
<keyword evidence="5 7" id="KW-0464">Manganese</keyword>
<dbReference type="SUPFAM" id="SSF51338">
    <property type="entry name" value="Composite domain of metallo-dependent hydrolases"/>
    <property type="match status" value="1"/>
</dbReference>
<dbReference type="InterPro" id="IPR011059">
    <property type="entry name" value="Metal-dep_hydrolase_composite"/>
</dbReference>
<protein>
    <recommendedName>
        <fullName evidence="3 7">Adenine deaminase</fullName>
        <shortName evidence="7">Adenase</shortName>
        <shortName evidence="7">Adenine aminase</shortName>
        <ecNumber evidence="3 7">3.5.4.2</ecNumber>
    </recommendedName>
</protein>
<feature type="domain" description="Adenine deaminase C-terminal" evidence="9">
    <location>
        <begin position="420"/>
        <end position="585"/>
    </location>
</feature>
<dbReference type="EC" id="3.5.4.2" evidence="3 7"/>
<comment type="catalytic activity">
    <reaction evidence="6 7">
        <text>adenine + H2O + H(+) = hypoxanthine + NH4(+)</text>
        <dbReference type="Rhea" id="RHEA:23688"/>
        <dbReference type="ChEBI" id="CHEBI:15377"/>
        <dbReference type="ChEBI" id="CHEBI:15378"/>
        <dbReference type="ChEBI" id="CHEBI:16708"/>
        <dbReference type="ChEBI" id="CHEBI:17368"/>
        <dbReference type="ChEBI" id="CHEBI:28938"/>
        <dbReference type="EC" id="3.5.4.2"/>
    </reaction>
</comment>
<dbReference type="InterPro" id="IPR006680">
    <property type="entry name" value="Amidohydro-rel"/>
</dbReference>
<dbReference type="NCBIfam" id="TIGR01178">
    <property type="entry name" value="ade"/>
    <property type="match status" value="1"/>
</dbReference>
<keyword evidence="12" id="KW-1185">Reference proteome</keyword>
<evidence type="ECO:0000256" key="4">
    <source>
        <dbReference type="ARBA" id="ARBA00022801"/>
    </source>
</evidence>
<keyword evidence="4 7" id="KW-0378">Hydrolase</keyword>
<dbReference type="PANTHER" id="PTHR11113">
    <property type="entry name" value="N-ACETYLGLUCOSAMINE-6-PHOSPHATE DEACETYLASE"/>
    <property type="match status" value="1"/>
</dbReference>
<sequence length="595" mass="65097">MGRSKIWEISGLLVKVALGIEKADLVVLNSNFVNVNSGEVLEGWGVAIKGDRVAIVGDVEHTIGPNTVVIDAKGKYVVPGFIDAHVHVESSMLCLTNFAKAVLPRGTTTVFIDPHEIANVLGLDGVKLMLNEAADLPLKVFVTAPSCVPANPMFETSGAYLGPREVEEMLKWDGVIALGEMMNYPGVLNLDKEVFEKINAAHKLGKIVEGHDAGLLGRELAAYAAAGISSSHELTRKIDAVERLRLGMYAYMREGSAWLDVAETVKAITEAKLDSRHACLVTDDREVDSILKQGQMDHVVRRAIEEGVDPIKAIQMATINPAEHYGLARDIGSVAPGRYADILILKSLSKVEVDVVITDGKVVAREGKLVTKLIPPSYEERFLKTVKVGRKLKKEDFEIKTSVKEGKVKVRVIEALEGNVLTKSRVEELDVRDNLVLPDERRNIYKVAVVERHKGTGNIGLGFVMGFGFKLGAVASTIAHDTHNLLILGLRDEDMALAANTLAEVGGGIISVDEGRILSLVKLPLAGLMSTEEPEIVADQLERTYNLWRERGCKWVSPFMTMSLLALDVLPELRITDRGLVDTVNYRQVSLFYED</sequence>
<dbReference type="GO" id="GO:0006146">
    <property type="term" value="P:adenine catabolic process"/>
    <property type="evidence" value="ECO:0007669"/>
    <property type="project" value="InterPro"/>
</dbReference>
<dbReference type="GO" id="GO:0000034">
    <property type="term" value="F:adenine deaminase activity"/>
    <property type="evidence" value="ECO:0007669"/>
    <property type="project" value="UniProtKB-UniRule"/>
</dbReference>
<accession>A0A429GR57</accession>
<evidence type="ECO:0000259" key="8">
    <source>
        <dbReference type="Pfam" id="PF01979"/>
    </source>
</evidence>
<evidence type="ECO:0000313" key="10">
    <source>
        <dbReference type="EMBL" id="RSN76169.1"/>
    </source>
</evidence>
<evidence type="ECO:0000313" key="11">
    <source>
        <dbReference type="EMBL" id="RZN62678.1"/>
    </source>
</evidence>
<comment type="caution">
    <text evidence="10">The sequence shown here is derived from an EMBL/GenBank/DDBJ whole genome shotgun (WGS) entry which is preliminary data.</text>
</comment>
<evidence type="ECO:0000256" key="3">
    <source>
        <dbReference type="ARBA" id="ARBA00012782"/>
    </source>
</evidence>
<evidence type="ECO:0000259" key="9">
    <source>
        <dbReference type="Pfam" id="PF13382"/>
    </source>
</evidence>
<gene>
    <name evidence="7 10" type="primary">ade</name>
    <name evidence="10" type="ORF">D6D85_04240</name>
    <name evidence="11" type="ORF">EF810_02145</name>
</gene>
<evidence type="ECO:0000313" key="12">
    <source>
        <dbReference type="Proteomes" id="UP000277582"/>
    </source>
</evidence>
<organism evidence="10 12">
    <name type="scientific">Candidatus Methanodesulfokora washburnensis</name>
    <dbReference type="NCBI Taxonomy" id="2478471"/>
    <lineage>
        <taxon>Archaea</taxon>
        <taxon>Thermoproteota</taxon>
        <taxon>Candidatus Korarchaeia</taxon>
        <taxon>Candidatus Korarchaeia incertae sedis</taxon>
        <taxon>Candidatus Methanodesulfokora</taxon>
    </lineage>
</organism>
<dbReference type="Pfam" id="PF13382">
    <property type="entry name" value="Adenine_deam_C"/>
    <property type="match status" value="1"/>
</dbReference>
<dbReference type="EMBL" id="RCOS01000062">
    <property type="protein sequence ID" value="RSN76169.1"/>
    <property type="molecule type" value="Genomic_DNA"/>
</dbReference>
<dbReference type="Pfam" id="PF01979">
    <property type="entry name" value="Amidohydro_1"/>
    <property type="match status" value="1"/>
</dbReference>
<reference evidence="10 12" key="1">
    <citation type="submission" date="2018-10" db="EMBL/GenBank/DDBJ databases">
        <title>Co-occurring genomic capacity for anaerobic methane metabolism and dissimilatory sulfite reduction discovered in the Korarchaeota.</title>
        <authorList>
            <person name="Mckay L.J."/>
            <person name="Dlakic M."/>
            <person name="Fields M.W."/>
            <person name="Delmont T.O."/>
            <person name="Eren A.M."/>
            <person name="Jay Z.J."/>
            <person name="Klingelsmith K.B."/>
            <person name="Rusch D.B."/>
            <person name="Inskeep W.P."/>
        </authorList>
    </citation>
    <scope>NUCLEOTIDE SEQUENCE [LARGE SCALE GENOMIC DNA]</scope>
    <source>
        <strain evidence="10 12">MDKW</strain>
    </source>
</reference>
<dbReference type="FunFam" id="3.20.20.140:FF:000016">
    <property type="entry name" value="Adenine deaminase"/>
    <property type="match status" value="1"/>
</dbReference>
<dbReference type="Proteomes" id="UP000277582">
    <property type="component" value="Unassembled WGS sequence"/>
</dbReference>
<feature type="domain" description="Amidohydrolase-related" evidence="8">
    <location>
        <begin position="76"/>
        <end position="363"/>
    </location>
</feature>
<evidence type="ECO:0000256" key="5">
    <source>
        <dbReference type="ARBA" id="ARBA00023211"/>
    </source>
</evidence>
<dbReference type="InterPro" id="IPR032466">
    <property type="entry name" value="Metal_Hydrolase"/>
</dbReference>
<dbReference type="Gene3D" id="2.30.40.10">
    <property type="entry name" value="Urease, subunit C, domain 1"/>
    <property type="match status" value="1"/>
</dbReference>
<proteinExistence type="inferred from homology"/>
<name>A0A429GR57_9CREN</name>
<dbReference type="AlphaFoldDB" id="A0A429GR57"/>
<comment type="cofactor">
    <cofactor evidence="1 7">
        <name>Mn(2+)</name>
        <dbReference type="ChEBI" id="CHEBI:29035"/>
    </cofactor>
</comment>